<dbReference type="EMBL" id="GGEC01062464">
    <property type="protein sequence ID" value="MBX42948.1"/>
    <property type="molecule type" value="Transcribed_RNA"/>
</dbReference>
<accession>A0A2P2NKC3</accession>
<reference evidence="1" key="1">
    <citation type="submission" date="2018-02" db="EMBL/GenBank/DDBJ databases">
        <title>Rhizophora mucronata_Transcriptome.</title>
        <authorList>
            <person name="Meera S.P."/>
            <person name="Sreeshan A."/>
            <person name="Augustine A."/>
        </authorList>
    </citation>
    <scope>NUCLEOTIDE SEQUENCE</scope>
    <source>
        <tissue evidence="1">Leaf</tissue>
    </source>
</reference>
<dbReference type="AlphaFoldDB" id="A0A2P2NKC3"/>
<organism evidence="1">
    <name type="scientific">Rhizophora mucronata</name>
    <name type="common">Asiatic mangrove</name>
    <dbReference type="NCBI Taxonomy" id="61149"/>
    <lineage>
        <taxon>Eukaryota</taxon>
        <taxon>Viridiplantae</taxon>
        <taxon>Streptophyta</taxon>
        <taxon>Embryophyta</taxon>
        <taxon>Tracheophyta</taxon>
        <taxon>Spermatophyta</taxon>
        <taxon>Magnoliopsida</taxon>
        <taxon>eudicotyledons</taxon>
        <taxon>Gunneridae</taxon>
        <taxon>Pentapetalae</taxon>
        <taxon>rosids</taxon>
        <taxon>fabids</taxon>
        <taxon>Malpighiales</taxon>
        <taxon>Rhizophoraceae</taxon>
        <taxon>Rhizophora</taxon>
    </lineage>
</organism>
<proteinExistence type="predicted"/>
<evidence type="ECO:0000313" key="1">
    <source>
        <dbReference type="EMBL" id="MBX42948.1"/>
    </source>
</evidence>
<sequence length="31" mass="3576">MTEVCIFLLGKDQRTGNPPYINWLHLSVLCN</sequence>
<name>A0A2P2NKC3_RHIMU</name>
<protein>
    <submittedName>
        <fullName evidence="1">Uncharacterized protein</fullName>
    </submittedName>
</protein>